<name>A0ABQ5XNW9_9GAMM</name>
<keyword evidence="2" id="KW-1185">Reference proteome</keyword>
<dbReference type="EMBL" id="BSOB01000018">
    <property type="protein sequence ID" value="GLQ93415.1"/>
    <property type="molecule type" value="Genomic_DNA"/>
</dbReference>
<evidence type="ECO:0000313" key="1">
    <source>
        <dbReference type="EMBL" id="GLQ93415.1"/>
    </source>
</evidence>
<sequence>MCDGIRCISKRKERCAIEIGLVSRSGDDADVVRHGLAVTAKRLTVGLVKKYIIELDGHFVISLPPLGKVLSHRDHCRSVKQGKSIKIRMKLLNLFRFPTHGL</sequence>
<protein>
    <submittedName>
        <fullName evidence="1">Uncharacterized protein</fullName>
    </submittedName>
</protein>
<organism evidence="1 2">
    <name type="scientific">Dyella acidisoli</name>
    <dbReference type="NCBI Taxonomy" id="1867834"/>
    <lineage>
        <taxon>Bacteria</taxon>
        <taxon>Pseudomonadati</taxon>
        <taxon>Pseudomonadota</taxon>
        <taxon>Gammaproteobacteria</taxon>
        <taxon>Lysobacterales</taxon>
        <taxon>Rhodanobacteraceae</taxon>
        <taxon>Dyella</taxon>
    </lineage>
</organism>
<comment type="caution">
    <text evidence="1">The sequence shown here is derived from an EMBL/GenBank/DDBJ whole genome shotgun (WGS) entry which is preliminary data.</text>
</comment>
<reference evidence="2" key="1">
    <citation type="journal article" date="2019" name="Int. J. Syst. Evol. Microbiol.">
        <title>The Global Catalogue of Microorganisms (GCM) 10K type strain sequencing project: providing services to taxonomists for standard genome sequencing and annotation.</title>
        <authorList>
            <consortium name="The Broad Institute Genomics Platform"/>
            <consortium name="The Broad Institute Genome Sequencing Center for Infectious Disease"/>
            <person name="Wu L."/>
            <person name="Ma J."/>
        </authorList>
    </citation>
    <scope>NUCLEOTIDE SEQUENCE [LARGE SCALE GENOMIC DNA]</scope>
    <source>
        <strain evidence="2">NBRC 111980</strain>
    </source>
</reference>
<evidence type="ECO:0000313" key="2">
    <source>
        <dbReference type="Proteomes" id="UP001156670"/>
    </source>
</evidence>
<gene>
    <name evidence="1" type="ORF">GCM10007901_23660</name>
</gene>
<proteinExistence type="predicted"/>
<dbReference type="Proteomes" id="UP001156670">
    <property type="component" value="Unassembled WGS sequence"/>
</dbReference>
<accession>A0ABQ5XNW9</accession>